<keyword evidence="2" id="KW-1185">Reference proteome</keyword>
<protein>
    <submittedName>
        <fullName evidence="1">Alcohol acetyltransferase</fullName>
    </submittedName>
</protein>
<gene>
    <name evidence="1" type="primary">ATF1_3</name>
    <name evidence="1" type="ORF">N8T08_008440</name>
</gene>
<evidence type="ECO:0000313" key="2">
    <source>
        <dbReference type="Proteomes" id="UP001177260"/>
    </source>
</evidence>
<evidence type="ECO:0000313" key="1">
    <source>
        <dbReference type="EMBL" id="KAK1141775.1"/>
    </source>
</evidence>
<accession>A0ACC3AVR7</accession>
<name>A0ACC3AVR7_9EURO</name>
<sequence>MAGTEQLEKLRPVGGLEQYATARHHLRFFYNAGVTADYTLPSTYALPAKEYIYKACETLIAQHPILSAIPVAEETKEPYFVRLPQIDLNGSVSFHERAVGFPDAEDAQDEDLEALLKIQHNRGFEPPLPYWRLCVLTHEKDERRFTAAFIFHHALSDGESGKAFHRTFLRALQGLETLGIRDGTTGIVKTPEMPLLPTLEQAHPLPLSWWFIATTLFKAKVWSPARNPGLWTGGRIASSLETDVRHFAVSGASSSAFRDVCRKNGTTVTGALQTIVARSLFKHLPDSYTQLDCACNVSTRRWHMGVITMDSIGDWVNGFNETLDRANLTLPSFPWEEARRARETIEGVLNLQGRDMAPALLKYVDDFKEELFLSKVGRERDSSFEISNIGAVGLKEAQDSAMPRMGRMTFSQSANVTGSAIAVSSVTGADGCLVLTFVWQKGVVDEDLMSSLIPTVKADLLSLCVE</sequence>
<organism evidence="1 2">
    <name type="scientific">Aspergillus melleus</name>
    <dbReference type="NCBI Taxonomy" id="138277"/>
    <lineage>
        <taxon>Eukaryota</taxon>
        <taxon>Fungi</taxon>
        <taxon>Dikarya</taxon>
        <taxon>Ascomycota</taxon>
        <taxon>Pezizomycotina</taxon>
        <taxon>Eurotiomycetes</taxon>
        <taxon>Eurotiomycetidae</taxon>
        <taxon>Eurotiales</taxon>
        <taxon>Aspergillaceae</taxon>
        <taxon>Aspergillus</taxon>
        <taxon>Aspergillus subgen. Circumdati</taxon>
    </lineage>
</organism>
<comment type="caution">
    <text evidence="1">The sequence shown here is derived from an EMBL/GenBank/DDBJ whole genome shotgun (WGS) entry which is preliminary data.</text>
</comment>
<dbReference type="EMBL" id="JAOPJF010000059">
    <property type="protein sequence ID" value="KAK1141775.1"/>
    <property type="molecule type" value="Genomic_DNA"/>
</dbReference>
<reference evidence="1 2" key="1">
    <citation type="journal article" date="2023" name="ACS Omega">
        <title>Identification of the Neoaspergillic Acid Biosynthesis Gene Cluster by Establishing an In Vitro CRISPR-Ribonucleoprotein Genetic System in Aspergillus melleus.</title>
        <authorList>
            <person name="Yuan B."/>
            <person name="Grau M.F."/>
            <person name="Murata R.M."/>
            <person name="Torok T."/>
            <person name="Venkateswaran K."/>
            <person name="Stajich J.E."/>
            <person name="Wang C.C.C."/>
        </authorList>
    </citation>
    <scope>NUCLEOTIDE SEQUENCE [LARGE SCALE GENOMIC DNA]</scope>
    <source>
        <strain evidence="1 2">IMV 1140</strain>
    </source>
</reference>
<dbReference type="Proteomes" id="UP001177260">
    <property type="component" value="Unassembled WGS sequence"/>
</dbReference>
<proteinExistence type="predicted"/>